<sequence>MALSQTARIATAVSFFGVLAFILGVIAENKKPASGTPIKGKGVVICQYPSDPTILLGSFSIVMLFIATALGLVSVFYPYRGKSVPIEALFRSTTLLVFFTITVGVTVLAEGMMIWATATEGLHRARNVHHNLENQCPTAKTGLFGGAAFLALDAALFWLICQMLSLNARADYLDEEEEEDLKGEYGQVVTADYDTNNGPGHPNPRV</sequence>
<protein>
    <submittedName>
        <fullName evidence="9">Beta-klotho</fullName>
    </submittedName>
</protein>
<dbReference type="InterPro" id="IPR009606">
    <property type="entry name" value="DEAL/Modifying_wall_lignin1/2"/>
</dbReference>
<dbReference type="EMBL" id="GDJX01018400">
    <property type="protein sequence ID" value="JAT49536.1"/>
    <property type="molecule type" value="Transcribed_RNA"/>
</dbReference>
<organism evidence="9">
    <name type="scientific">Anthurium amnicola</name>
    <dbReference type="NCBI Taxonomy" id="1678845"/>
    <lineage>
        <taxon>Eukaryota</taxon>
        <taxon>Viridiplantae</taxon>
        <taxon>Streptophyta</taxon>
        <taxon>Embryophyta</taxon>
        <taxon>Tracheophyta</taxon>
        <taxon>Spermatophyta</taxon>
        <taxon>Magnoliopsida</taxon>
        <taxon>Liliopsida</taxon>
        <taxon>Araceae</taxon>
        <taxon>Pothoideae</taxon>
        <taxon>Potheae</taxon>
        <taxon>Anthurium</taxon>
    </lineage>
</organism>
<proteinExistence type="inferred from homology"/>
<feature type="transmembrane region" description="Helical" evidence="8">
    <location>
        <begin position="54"/>
        <end position="77"/>
    </location>
</feature>
<gene>
    <name evidence="9" type="primary">Klb_1</name>
    <name evidence="10" type="synonym">Klb_0</name>
    <name evidence="10" type="ORF">g.111044</name>
    <name evidence="9" type="ORF">g.111053</name>
</gene>
<feature type="transmembrane region" description="Helical" evidence="8">
    <location>
        <begin position="7"/>
        <end position="27"/>
    </location>
</feature>
<reference evidence="9" key="1">
    <citation type="submission" date="2015-07" db="EMBL/GenBank/DDBJ databases">
        <title>Transcriptome Assembly of Anthurium amnicola.</title>
        <authorList>
            <person name="Suzuki J."/>
        </authorList>
    </citation>
    <scope>NUCLEOTIDE SEQUENCE</scope>
</reference>
<comment type="similarity">
    <text evidence="6">Belongs to the DESIGUAL family.</text>
</comment>
<feature type="transmembrane region" description="Helical" evidence="8">
    <location>
        <begin position="142"/>
        <end position="161"/>
    </location>
</feature>
<evidence type="ECO:0000256" key="5">
    <source>
        <dbReference type="ARBA" id="ARBA00023136"/>
    </source>
</evidence>
<keyword evidence="3" id="KW-0732">Signal</keyword>
<evidence type="ECO:0000313" key="10">
    <source>
        <dbReference type="EMBL" id="JAT65542.1"/>
    </source>
</evidence>
<evidence type="ECO:0000256" key="8">
    <source>
        <dbReference type="SAM" id="Phobius"/>
    </source>
</evidence>
<evidence type="ECO:0000256" key="3">
    <source>
        <dbReference type="ARBA" id="ARBA00022729"/>
    </source>
</evidence>
<comment type="subcellular location">
    <subcellularLocation>
        <location evidence="1">Endomembrane system</location>
        <topology evidence="1">Multi-pass membrane protein</topology>
    </subcellularLocation>
</comment>
<evidence type="ECO:0000256" key="1">
    <source>
        <dbReference type="ARBA" id="ARBA00004127"/>
    </source>
</evidence>
<evidence type="ECO:0000256" key="4">
    <source>
        <dbReference type="ARBA" id="ARBA00022989"/>
    </source>
</evidence>
<evidence type="ECO:0000313" key="9">
    <source>
        <dbReference type="EMBL" id="JAT49536.1"/>
    </source>
</evidence>
<feature type="region of interest" description="Disordered" evidence="7">
    <location>
        <begin position="184"/>
        <end position="206"/>
    </location>
</feature>
<evidence type="ECO:0000256" key="7">
    <source>
        <dbReference type="SAM" id="MobiDB-lite"/>
    </source>
</evidence>
<dbReference type="GO" id="GO:0012505">
    <property type="term" value="C:endomembrane system"/>
    <property type="evidence" value="ECO:0007669"/>
    <property type="project" value="UniProtKB-SubCell"/>
</dbReference>
<evidence type="ECO:0000256" key="6">
    <source>
        <dbReference type="ARBA" id="ARBA00029467"/>
    </source>
</evidence>
<dbReference type="PANTHER" id="PTHR31769">
    <property type="entry name" value="OS07G0462200 PROTEIN-RELATED"/>
    <property type="match status" value="1"/>
</dbReference>
<keyword evidence="2 8" id="KW-0812">Transmembrane</keyword>
<keyword evidence="5 8" id="KW-0472">Membrane</keyword>
<evidence type="ECO:0000256" key="2">
    <source>
        <dbReference type="ARBA" id="ARBA00022692"/>
    </source>
</evidence>
<name>A0A1D1Y4L6_9ARAE</name>
<dbReference type="EMBL" id="GDJX01002394">
    <property type="protein sequence ID" value="JAT65542.1"/>
    <property type="molecule type" value="Transcribed_RNA"/>
</dbReference>
<dbReference type="Pfam" id="PF06749">
    <property type="entry name" value="DUF1218"/>
    <property type="match status" value="1"/>
</dbReference>
<feature type="transmembrane region" description="Helical" evidence="8">
    <location>
        <begin position="89"/>
        <end position="109"/>
    </location>
</feature>
<keyword evidence="4 8" id="KW-1133">Transmembrane helix</keyword>
<dbReference type="InterPro" id="IPR052222">
    <property type="entry name" value="DESIGUAL"/>
</dbReference>
<accession>A0A1D1Y4L6</accession>
<dbReference type="AlphaFoldDB" id="A0A1D1Y4L6"/>